<dbReference type="EMBL" id="BGZK01000022">
    <property type="protein sequence ID" value="GBP06497.1"/>
    <property type="molecule type" value="Genomic_DNA"/>
</dbReference>
<evidence type="ECO:0000313" key="1">
    <source>
        <dbReference type="EMBL" id="GBP06497.1"/>
    </source>
</evidence>
<sequence>MAHTFAISPPPPGALLSPRPIQLFSPSSNVGDFIWTAVYISFGSSGKRSRIFYFVSTRLDIEPSAIADGRRRRRYGITCSPRHRKVCQSVDSRFDTSWCEGKSRTMAPPPIVAA</sequence>
<comment type="caution">
    <text evidence="1">The sequence shown here is derived from an EMBL/GenBank/DDBJ whole genome shotgun (WGS) entry which is preliminary data.</text>
</comment>
<name>A0A4C1SZ10_EUMVA</name>
<protein>
    <submittedName>
        <fullName evidence="1">Uncharacterized protein</fullName>
    </submittedName>
</protein>
<dbReference type="Proteomes" id="UP000299102">
    <property type="component" value="Unassembled WGS sequence"/>
</dbReference>
<keyword evidence="2" id="KW-1185">Reference proteome</keyword>
<gene>
    <name evidence="1" type="ORF">EVAR_4620_1</name>
</gene>
<evidence type="ECO:0000313" key="2">
    <source>
        <dbReference type="Proteomes" id="UP000299102"/>
    </source>
</evidence>
<dbReference type="AlphaFoldDB" id="A0A4C1SZ10"/>
<accession>A0A4C1SZ10</accession>
<proteinExistence type="predicted"/>
<reference evidence="1 2" key="1">
    <citation type="journal article" date="2019" name="Commun. Biol.">
        <title>The bagworm genome reveals a unique fibroin gene that provides high tensile strength.</title>
        <authorList>
            <person name="Kono N."/>
            <person name="Nakamura H."/>
            <person name="Ohtoshi R."/>
            <person name="Tomita M."/>
            <person name="Numata K."/>
            <person name="Arakawa K."/>
        </authorList>
    </citation>
    <scope>NUCLEOTIDE SEQUENCE [LARGE SCALE GENOMIC DNA]</scope>
</reference>
<organism evidence="1 2">
    <name type="scientific">Eumeta variegata</name>
    <name type="common">Bagworm moth</name>
    <name type="synonym">Eumeta japonica</name>
    <dbReference type="NCBI Taxonomy" id="151549"/>
    <lineage>
        <taxon>Eukaryota</taxon>
        <taxon>Metazoa</taxon>
        <taxon>Ecdysozoa</taxon>
        <taxon>Arthropoda</taxon>
        <taxon>Hexapoda</taxon>
        <taxon>Insecta</taxon>
        <taxon>Pterygota</taxon>
        <taxon>Neoptera</taxon>
        <taxon>Endopterygota</taxon>
        <taxon>Lepidoptera</taxon>
        <taxon>Glossata</taxon>
        <taxon>Ditrysia</taxon>
        <taxon>Tineoidea</taxon>
        <taxon>Psychidae</taxon>
        <taxon>Oiketicinae</taxon>
        <taxon>Eumeta</taxon>
    </lineage>
</organism>